<dbReference type="Gene3D" id="3.40.50.1820">
    <property type="entry name" value="alpha/beta hydrolase"/>
    <property type="match status" value="1"/>
</dbReference>
<gene>
    <name evidence="3" type="ORF">AGLY_003965</name>
</gene>
<dbReference type="AlphaFoldDB" id="A0A6G0TY23"/>
<evidence type="ECO:0000313" key="4">
    <source>
        <dbReference type="Proteomes" id="UP000475862"/>
    </source>
</evidence>
<name>A0A6G0TY23_APHGL</name>
<dbReference type="InterPro" id="IPR013094">
    <property type="entry name" value="AB_hydrolase_3"/>
</dbReference>
<dbReference type="SUPFAM" id="SSF53474">
    <property type="entry name" value="alpha/beta-Hydrolases"/>
    <property type="match status" value="1"/>
</dbReference>
<reference evidence="3 4" key="1">
    <citation type="submission" date="2019-08" db="EMBL/GenBank/DDBJ databases">
        <title>The genome of the soybean aphid Biotype 1, its phylome, world population structure and adaptation to the North American continent.</title>
        <authorList>
            <person name="Giordano R."/>
            <person name="Donthu R.K."/>
            <person name="Hernandez A.G."/>
            <person name="Wright C.L."/>
            <person name="Zimin A.V."/>
        </authorList>
    </citation>
    <scope>NUCLEOTIDE SEQUENCE [LARGE SCALE GENOMIC DNA]</scope>
    <source>
        <tissue evidence="3">Whole aphids</tissue>
    </source>
</reference>
<dbReference type="InterPro" id="IPR050300">
    <property type="entry name" value="GDXG_lipolytic_enzyme"/>
</dbReference>
<dbReference type="GO" id="GO:0004061">
    <property type="term" value="F:arylformamidase activity"/>
    <property type="evidence" value="ECO:0007669"/>
    <property type="project" value="TreeGrafter"/>
</dbReference>
<dbReference type="Pfam" id="PF07859">
    <property type="entry name" value="Abhydrolase_3"/>
    <property type="match status" value="1"/>
</dbReference>
<evidence type="ECO:0000313" key="3">
    <source>
        <dbReference type="EMBL" id="KAE9540720.1"/>
    </source>
</evidence>
<evidence type="ECO:0000259" key="2">
    <source>
        <dbReference type="Pfam" id="PF07859"/>
    </source>
</evidence>
<dbReference type="InterPro" id="IPR029058">
    <property type="entry name" value="AB_hydrolase_fold"/>
</dbReference>
<organism evidence="3 4">
    <name type="scientific">Aphis glycines</name>
    <name type="common">Soybean aphid</name>
    <dbReference type="NCBI Taxonomy" id="307491"/>
    <lineage>
        <taxon>Eukaryota</taxon>
        <taxon>Metazoa</taxon>
        <taxon>Ecdysozoa</taxon>
        <taxon>Arthropoda</taxon>
        <taxon>Hexapoda</taxon>
        <taxon>Insecta</taxon>
        <taxon>Pterygota</taxon>
        <taxon>Neoptera</taxon>
        <taxon>Paraneoptera</taxon>
        <taxon>Hemiptera</taxon>
        <taxon>Sternorrhyncha</taxon>
        <taxon>Aphidomorpha</taxon>
        <taxon>Aphidoidea</taxon>
        <taxon>Aphididae</taxon>
        <taxon>Aphidini</taxon>
        <taxon>Aphis</taxon>
        <taxon>Aphis</taxon>
    </lineage>
</organism>
<keyword evidence="1" id="KW-0378">Hydrolase</keyword>
<protein>
    <recommendedName>
        <fullName evidence="2">Alpha/beta hydrolase fold-3 domain-containing protein</fullName>
    </recommendedName>
</protein>
<dbReference type="OrthoDB" id="433474at2759"/>
<dbReference type="Proteomes" id="UP000475862">
    <property type="component" value="Unassembled WGS sequence"/>
</dbReference>
<dbReference type="EMBL" id="VYZN01000013">
    <property type="protein sequence ID" value="KAE9540720.1"/>
    <property type="molecule type" value="Genomic_DNA"/>
</dbReference>
<proteinExistence type="predicted"/>
<dbReference type="PANTHER" id="PTHR48081">
    <property type="entry name" value="AB HYDROLASE SUPERFAMILY PROTEIN C4A8.06C"/>
    <property type="match status" value="1"/>
</dbReference>
<evidence type="ECO:0000256" key="1">
    <source>
        <dbReference type="ARBA" id="ARBA00022801"/>
    </source>
</evidence>
<sequence length="288" mass="32590">MEGKTESNEVLYSPSLWCKRMHPDTVVNKHIEIVQFISEQIKKSSYRVTANIRYGPGDQQLLDVYENELTSLDYTFVYIHGGYWQDLNKDISAYCVEPLVNAGIRVVIPGYDLAPKVTLCNIVEEIHQLLSYLKDCLKYKNIWLGGHSAGAHLAASMIHPELIESIGVKGFILISGVFDLNPLLETSINKALRLNKKTCLQLSPLNNLHGLDFTHIMTQICVKVLVVYAENDSPAFHFQSKQLAKLLDKLGLEVIEERINGVDHFDIVENLSNKDYSLTKTIINFILN</sequence>
<comment type="caution">
    <text evidence="3">The sequence shown here is derived from an EMBL/GenBank/DDBJ whole genome shotgun (WGS) entry which is preliminary data.</text>
</comment>
<accession>A0A6G0TY23</accession>
<keyword evidence="4" id="KW-1185">Reference proteome</keyword>
<feature type="domain" description="Alpha/beta hydrolase fold-3" evidence="2">
    <location>
        <begin position="76"/>
        <end position="264"/>
    </location>
</feature>
<dbReference type="PANTHER" id="PTHR48081:SF33">
    <property type="entry name" value="KYNURENINE FORMAMIDASE"/>
    <property type="match status" value="1"/>
</dbReference>